<feature type="compositionally biased region" description="Acidic residues" evidence="5">
    <location>
        <begin position="278"/>
        <end position="288"/>
    </location>
</feature>
<keyword evidence="9" id="KW-1185">Reference proteome</keyword>
<name>A0AAD3HLP3_9CHLO</name>
<dbReference type="Pfam" id="PF02893">
    <property type="entry name" value="GRAM"/>
    <property type="match status" value="1"/>
</dbReference>
<dbReference type="EMBL" id="BMAR01000011">
    <property type="protein sequence ID" value="GFR45949.1"/>
    <property type="molecule type" value="Genomic_DNA"/>
</dbReference>
<dbReference type="Gene3D" id="2.30.29.30">
    <property type="entry name" value="Pleckstrin-homology domain (PH domain)/Phosphotyrosine-binding domain (PTB)"/>
    <property type="match status" value="1"/>
</dbReference>
<dbReference type="GO" id="GO:0016020">
    <property type="term" value="C:membrane"/>
    <property type="evidence" value="ECO:0007669"/>
    <property type="project" value="UniProtKB-SubCell"/>
</dbReference>
<feature type="compositionally biased region" description="Gly residues" evidence="5">
    <location>
        <begin position="222"/>
        <end position="252"/>
    </location>
</feature>
<dbReference type="InterPro" id="IPR011993">
    <property type="entry name" value="PH-like_dom_sf"/>
</dbReference>
<protein>
    <recommendedName>
        <fullName evidence="7">VASt domain-containing protein</fullName>
    </recommendedName>
</protein>
<feature type="compositionally biased region" description="Low complexity" evidence="5">
    <location>
        <begin position="503"/>
        <end position="514"/>
    </location>
</feature>
<evidence type="ECO:0000313" key="8">
    <source>
        <dbReference type="EMBL" id="GFR45949.1"/>
    </source>
</evidence>
<dbReference type="Proteomes" id="UP001054857">
    <property type="component" value="Unassembled WGS sequence"/>
</dbReference>
<dbReference type="PANTHER" id="PTHR47666">
    <property type="entry name" value="PROTEIN VASCULAR ASSOCIATED DEATH 1, CHLOROPLASTIC"/>
    <property type="match status" value="1"/>
</dbReference>
<keyword evidence="3 6" id="KW-1133">Transmembrane helix</keyword>
<organism evidence="8 9">
    <name type="scientific">Astrephomene gubernaculifera</name>
    <dbReference type="NCBI Taxonomy" id="47775"/>
    <lineage>
        <taxon>Eukaryota</taxon>
        <taxon>Viridiplantae</taxon>
        <taxon>Chlorophyta</taxon>
        <taxon>core chlorophytes</taxon>
        <taxon>Chlorophyceae</taxon>
        <taxon>CS clade</taxon>
        <taxon>Chlamydomonadales</taxon>
        <taxon>Astrephomenaceae</taxon>
        <taxon>Astrephomene</taxon>
    </lineage>
</organism>
<evidence type="ECO:0000256" key="5">
    <source>
        <dbReference type="SAM" id="MobiDB-lite"/>
    </source>
</evidence>
<feature type="compositionally biased region" description="Polar residues" evidence="5">
    <location>
        <begin position="35"/>
        <end position="47"/>
    </location>
</feature>
<gene>
    <name evidence="8" type="ORF">Agub_g7415</name>
</gene>
<comment type="caution">
    <text evidence="8">The sequence shown here is derived from an EMBL/GenBank/DDBJ whole genome shotgun (WGS) entry which is preliminary data.</text>
</comment>
<keyword evidence="4 6" id="KW-0472">Membrane</keyword>
<evidence type="ECO:0000256" key="6">
    <source>
        <dbReference type="SAM" id="Phobius"/>
    </source>
</evidence>
<feature type="region of interest" description="Disordered" evidence="5">
    <location>
        <begin position="1"/>
        <end position="61"/>
    </location>
</feature>
<dbReference type="CDD" id="cd13220">
    <property type="entry name" value="PH-GRAM_GRAMDC"/>
    <property type="match status" value="1"/>
</dbReference>
<feature type="domain" description="VASt" evidence="7">
    <location>
        <begin position="303"/>
        <end position="480"/>
    </location>
</feature>
<feature type="compositionally biased region" description="Polar residues" evidence="5">
    <location>
        <begin position="521"/>
        <end position="542"/>
    </location>
</feature>
<dbReference type="SMART" id="SM00568">
    <property type="entry name" value="GRAM"/>
    <property type="match status" value="1"/>
</dbReference>
<evidence type="ECO:0000259" key="7">
    <source>
        <dbReference type="PROSITE" id="PS51778"/>
    </source>
</evidence>
<feature type="transmembrane region" description="Helical" evidence="6">
    <location>
        <begin position="640"/>
        <end position="659"/>
    </location>
</feature>
<dbReference type="Pfam" id="PF16016">
    <property type="entry name" value="VASt"/>
    <property type="match status" value="1"/>
</dbReference>
<feature type="region of interest" description="Disordered" evidence="5">
    <location>
        <begin position="192"/>
        <end position="288"/>
    </location>
</feature>
<comment type="subcellular location">
    <subcellularLocation>
        <location evidence="1">Membrane</location>
        <topology evidence="1">Single-pass membrane protein</topology>
    </subcellularLocation>
</comment>
<feature type="compositionally biased region" description="Polar residues" evidence="5">
    <location>
        <begin position="9"/>
        <end position="26"/>
    </location>
</feature>
<sequence>MLKALTRPTLITSSFPGASPQASPHTNGDEEPARQATQDTGRSSVGPQNDEGHHDIGDGTSSTAAGQSAPVFYAGVMLRGHKGDLARFFELPPSENLLGDFHCALRKRVLLQGRIYVFNHYVCFYSAVFGFAKKRRIPMRTIKAVRKKTHLGFPNSLEIETDERKDFFTSFLSREEAFQLVQKLVPEAKRLAEEGGGDNSGRRPSNETSSTLGAASRDAGGQQRGGSGAAGGEAGRQGNGGEGGGGASGNGTSGRPMGLLGMGGERSLLTRNSGSMGDDNEDDEEEEAGLWVPEARPAPPLLPGCRHVLHSSLPGCPREFFEAVLADSAPFFEDFLDSQGNRRINLTSWKRHPQLGHVRDLHFTAPIKGAFGNWGVSHTACYQSHRFCLYTPDHIVFESSQTMTDIPYGDCFTVDQRWDVKRDAGAEPDKPQITFDVHVRVPFTSRCLFKGVIESGSFKQVQETFANFVEQLRPVMQERITSRKTLHMRDPCELGPPSASPTPRIGRPAAAANGGPPPRLLTSSLRTSMQHLPSFRNHNNSDSPDRSGDADGSGAPRGSGGGDPSHPHRQHYPQQGAPADPRLGISMDFGPMGHSHHHHEPGVGRLLVSLGGRLAEGLRGLLEAGVELVLSLTRAESTPALRALVAAVLLLLAVNLLFLGSNMWA</sequence>
<dbReference type="AlphaFoldDB" id="A0AAD3HLP3"/>
<evidence type="ECO:0000256" key="2">
    <source>
        <dbReference type="ARBA" id="ARBA00022692"/>
    </source>
</evidence>
<evidence type="ECO:0000256" key="4">
    <source>
        <dbReference type="ARBA" id="ARBA00023136"/>
    </source>
</evidence>
<accession>A0AAD3HLP3</accession>
<feature type="region of interest" description="Disordered" evidence="5">
    <location>
        <begin position="482"/>
        <end position="600"/>
    </location>
</feature>
<evidence type="ECO:0000256" key="1">
    <source>
        <dbReference type="ARBA" id="ARBA00004167"/>
    </source>
</evidence>
<dbReference type="PANTHER" id="PTHR47666:SF1">
    <property type="entry name" value="PROTEIN VASCULAR ASSOCIATED DEATH 1, CHLOROPLASTIC"/>
    <property type="match status" value="1"/>
</dbReference>
<dbReference type="InterPro" id="IPR004182">
    <property type="entry name" value="GRAM"/>
</dbReference>
<keyword evidence="2 6" id="KW-0812">Transmembrane</keyword>
<reference evidence="8 9" key="1">
    <citation type="journal article" date="2021" name="Sci. Rep.">
        <title>Genome sequencing of the multicellular alga Astrephomene provides insights into convergent evolution of germ-soma differentiation.</title>
        <authorList>
            <person name="Yamashita S."/>
            <person name="Yamamoto K."/>
            <person name="Matsuzaki R."/>
            <person name="Suzuki S."/>
            <person name="Yamaguchi H."/>
            <person name="Hirooka S."/>
            <person name="Minakuchi Y."/>
            <person name="Miyagishima S."/>
            <person name="Kawachi M."/>
            <person name="Toyoda A."/>
            <person name="Nozaki H."/>
        </authorList>
    </citation>
    <scope>NUCLEOTIDE SEQUENCE [LARGE SCALE GENOMIC DNA]</scope>
    <source>
        <strain evidence="8 9">NIES-4017</strain>
    </source>
</reference>
<evidence type="ECO:0000256" key="3">
    <source>
        <dbReference type="ARBA" id="ARBA00022989"/>
    </source>
</evidence>
<feature type="non-terminal residue" evidence="8">
    <location>
        <position position="1"/>
    </location>
</feature>
<dbReference type="PROSITE" id="PS51778">
    <property type="entry name" value="VAST"/>
    <property type="match status" value="1"/>
</dbReference>
<proteinExistence type="predicted"/>
<dbReference type="InterPro" id="IPR031968">
    <property type="entry name" value="VASt"/>
</dbReference>
<evidence type="ECO:0000313" key="9">
    <source>
        <dbReference type="Proteomes" id="UP001054857"/>
    </source>
</evidence>